<feature type="compositionally biased region" description="Low complexity" evidence="1">
    <location>
        <begin position="59"/>
        <end position="71"/>
    </location>
</feature>
<dbReference type="AlphaFoldDB" id="A0A1H0ZKB8"/>
<dbReference type="EMBL" id="FNKH01000002">
    <property type="protein sequence ID" value="SDQ27526.1"/>
    <property type="molecule type" value="Genomic_DNA"/>
</dbReference>
<evidence type="ECO:0008006" key="5">
    <source>
        <dbReference type="Google" id="ProtNLM"/>
    </source>
</evidence>
<feature type="signal peptide" evidence="2">
    <location>
        <begin position="1"/>
        <end position="28"/>
    </location>
</feature>
<dbReference type="RefSeq" id="WP_074698951.1">
    <property type="nucleotide sequence ID" value="NZ_CP018863.1"/>
</dbReference>
<evidence type="ECO:0000256" key="1">
    <source>
        <dbReference type="SAM" id="MobiDB-lite"/>
    </source>
</evidence>
<dbReference type="Proteomes" id="UP000181917">
    <property type="component" value="Unassembled WGS sequence"/>
</dbReference>
<feature type="chain" id="PRO_5010377507" description="Repeat domain-containing protein" evidence="2">
    <location>
        <begin position="29"/>
        <end position="944"/>
    </location>
</feature>
<feature type="compositionally biased region" description="Low complexity" evidence="1">
    <location>
        <begin position="199"/>
        <end position="232"/>
    </location>
</feature>
<accession>A0A1H0ZKB8</accession>
<sequence length="944" mass="98926">MKERLAALAAAGMLTAGFIIPGATPAYAGEQVTGLSTTDTTSVATDNAPGGSAPASVLATPDPAPSGAADAAAEPVVKLEILTREPGDPELKFEGQATNAAGKAIELQVLWDGEWAKLWTSEALKTGDEAFQRTFKFTEAAELRFRAAVEGGTAVSEIVEAEWADEAASTKPAPEATGSATGQPAKEAPLTEVPEADESAPATDAATPAPATDVPEAETPAPAPTTEAPATESPEKEAPAEEAPKSTPTTDAPAPAPSPTTTTEAPVTVKATPQPVVNSVLPTISGSAVLGQTLTATPGTWTTGATFAYQWLREGQPITGATAATYKVTTADAGKRLSVRVTGTKSGMTATSATSALTAKVILGTVANSVAATISGSALVGSTLTAKGTWTTGATLTYQWLRDGRNITGATAATYKVTTTDAGTKLSVRITGSKTNYKSRTVTTAQTAIVAYAPAPGTLTYRNYTAPNGLTSQYHVLGNNVDTSQPVGIVFVFHGDYSYPAQSYVHQPTGSIMKGMAAEAAKKNMIMVPVITPDKVGGITWWEDIDRNGDYFRSLATMLIAKYDVDPSRVWFHGYSGGAEFTSMEVLSDRQNWIKGGGATIVGGGGYRSMPTAPSTEVKNMNLNWIAGSLDGMGGTTLATWSALGTAQRAEQIYSDKGFTKTTMTVLPGVNHWSYDMPALLARDLRVLPDRLPAANKTAKILPGDIAAVAGDGSLYSYPSAKGGDLATRTFVSAGWQNALNVDVADWNNDGVQDLVANWKNGQLTVDYGRATGGFQRAVIGSGGWQGYDVLVTKWRNADKFPGVIAKNLRDGKLYAYTNPTGENHGPRTLIGSSGWRNLGLMAMDYDQDAKMDLVVKMTTGKLKLYRSNGAGRFISEERRVVGRSGWNAMGHLSAIPNHVADGGMGILARDMNGTLYHYAVTKNRINKRIIIGQGGWATLRLGS</sequence>
<dbReference type="Gene3D" id="3.40.50.1820">
    <property type="entry name" value="alpha/beta hydrolase"/>
    <property type="match status" value="1"/>
</dbReference>
<protein>
    <recommendedName>
        <fullName evidence="5">Repeat domain-containing protein</fullName>
    </recommendedName>
</protein>
<feature type="compositionally biased region" description="Low complexity" evidence="1">
    <location>
        <begin position="245"/>
        <end position="270"/>
    </location>
</feature>
<keyword evidence="2" id="KW-0732">Signal</keyword>
<dbReference type="SUPFAM" id="SSF53474">
    <property type="entry name" value="alpha/beta-Hydrolases"/>
    <property type="match status" value="1"/>
</dbReference>
<keyword evidence="4" id="KW-1185">Reference proteome</keyword>
<evidence type="ECO:0000313" key="4">
    <source>
        <dbReference type="Proteomes" id="UP000181917"/>
    </source>
</evidence>
<dbReference type="Gene3D" id="2.60.40.2700">
    <property type="match status" value="2"/>
</dbReference>
<feature type="region of interest" description="Disordered" evidence="1">
    <location>
        <begin position="39"/>
        <end position="71"/>
    </location>
</feature>
<proteinExistence type="predicted"/>
<dbReference type="PANTHER" id="PTHR44103:SF1">
    <property type="entry name" value="PROPROTEIN CONVERTASE P"/>
    <property type="match status" value="1"/>
</dbReference>
<feature type="compositionally biased region" description="Basic and acidic residues" evidence="1">
    <location>
        <begin position="233"/>
        <end position="244"/>
    </location>
</feature>
<dbReference type="InterPro" id="IPR028994">
    <property type="entry name" value="Integrin_alpha_N"/>
</dbReference>
<organism evidence="3 4">
    <name type="scientific">Crystallibacter crystallopoietes</name>
    <dbReference type="NCBI Taxonomy" id="37928"/>
    <lineage>
        <taxon>Bacteria</taxon>
        <taxon>Bacillati</taxon>
        <taxon>Actinomycetota</taxon>
        <taxon>Actinomycetes</taxon>
        <taxon>Micrococcales</taxon>
        <taxon>Micrococcaceae</taxon>
        <taxon>Crystallibacter</taxon>
    </lineage>
</organism>
<evidence type="ECO:0000256" key="2">
    <source>
        <dbReference type="SAM" id="SignalP"/>
    </source>
</evidence>
<name>A0A1H0ZKB8_9MICC</name>
<dbReference type="PANTHER" id="PTHR44103">
    <property type="entry name" value="PROPROTEIN CONVERTASE P"/>
    <property type="match status" value="1"/>
</dbReference>
<feature type="region of interest" description="Disordered" evidence="1">
    <location>
        <begin position="164"/>
        <end position="270"/>
    </location>
</feature>
<dbReference type="InterPro" id="IPR029058">
    <property type="entry name" value="AB_hydrolase_fold"/>
</dbReference>
<evidence type="ECO:0000313" key="3">
    <source>
        <dbReference type="EMBL" id="SDQ27526.1"/>
    </source>
</evidence>
<dbReference type="SUPFAM" id="SSF69318">
    <property type="entry name" value="Integrin alpha N-terminal domain"/>
    <property type="match status" value="1"/>
</dbReference>
<dbReference type="OrthoDB" id="4404863at2"/>
<reference evidence="3 4" key="1">
    <citation type="submission" date="2016-10" db="EMBL/GenBank/DDBJ databases">
        <authorList>
            <person name="de Groot N.N."/>
        </authorList>
    </citation>
    <scope>NUCLEOTIDE SEQUENCE [LARGE SCALE GENOMIC DNA]</scope>
    <source>
        <strain evidence="3 4">DSM 20117</strain>
    </source>
</reference>
<gene>
    <name evidence="3" type="ORF">SAMN04489742_0398</name>
</gene>